<protein>
    <submittedName>
        <fullName evidence="1">Uncharacterized protein</fullName>
    </submittedName>
</protein>
<dbReference type="EMBL" id="ALYF01000003">
    <property type="protein sequence ID" value="EJW21104.1"/>
    <property type="molecule type" value="Genomic_DNA"/>
</dbReference>
<dbReference type="AlphaFoldDB" id="J9DZJ0"/>
<evidence type="ECO:0000313" key="2">
    <source>
        <dbReference type="Proteomes" id="UP000004836"/>
    </source>
</evidence>
<comment type="caution">
    <text evidence="1">The sequence shown here is derived from an EMBL/GenBank/DDBJ whole genome shotgun (WGS) entry which is preliminary data.</text>
</comment>
<dbReference type="Proteomes" id="UP000004836">
    <property type="component" value="Unassembled WGS sequence"/>
</dbReference>
<proteinExistence type="predicted"/>
<evidence type="ECO:0000313" key="1">
    <source>
        <dbReference type="EMBL" id="EJW21104.1"/>
    </source>
</evidence>
<sequence length="47" mass="5367">MCQAQYLYIYLSVFFVEGGQAWPSNLALAYINSGTLKLRLAVYFLTE</sequence>
<keyword evidence="2" id="KW-1185">Reference proteome</keyword>
<name>J9DZJ0_9PROT</name>
<gene>
    <name evidence="1" type="ORF">IMCC14465_09000</name>
</gene>
<reference evidence="1 2" key="1">
    <citation type="journal article" date="2012" name="J. Bacteriol.">
        <title>Genome Sequence of Strain IMCC14465, Isolated from the East Sea, Belonging to the PS1 Clade of Alphaproteobacteria.</title>
        <authorList>
            <person name="Yang S.J."/>
            <person name="Kang I."/>
            <person name="Cho J.C."/>
        </authorList>
    </citation>
    <scope>NUCLEOTIDE SEQUENCE [LARGE SCALE GENOMIC DNA]</scope>
    <source>
        <strain evidence="1 2">IMCC14465</strain>
    </source>
</reference>
<organism evidence="1 2">
    <name type="scientific">alpha proteobacterium IMCC14465</name>
    <dbReference type="NCBI Taxonomy" id="1220535"/>
    <lineage>
        <taxon>Bacteria</taxon>
        <taxon>Pseudomonadati</taxon>
        <taxon>Pseudomonadota</taxon>
        <taxon>Alphaproteobacteria</taxon>
        <taxon>PS1 clade</taxon>
    </lineage>
</organism>
<accession>J9DZJ0</accession>